<name>E3M4V4_CAERE</name>
<organism evidence="7">
    <name type="scientific">Caenorhabditis remanei</name>
    <name type="common">Caenorhabditis vulgaris</name>
    <dbReference type="NCBI Taxonomy" id="31234"/>
    <lineage>
        <taxon>Eukaryota</taxon>
        <taxon>Metazoa</taxon>
        <taxon>Ecdysozoa</taxon>
        <taxon>Nematoda</taxon>
        <taxon>Chromadorea</taxon>
        <taxon>Rhabditida</taxon>
        <taxon>Rhabditina</taxon>
        <taxon>Rhabditomorpha</taxon>
        <taxon>Rhabditoidea</taxon>
        <taxon>Rhabditidae</taxon>
        <taxon>Peloderinae</taxon>
        <taxon>Caenorhabditis</taxon>
    </lineage>
</organism>
<dbReference type="GO" id="GO:0005200">
    <property type="term" value="F:structural constituent of cytoskeleton"/>
    <property type="evidence" value="ECO:0007669"/>
    <property type="project" value="TreeGrafter"/>
</dbReference>
<evidence type="ECO:0000313" key="6">
    <source>
        <dbReference type="EMBL" id="EFO91487.1"/>
    </source>
</evidence>
<dbReference type="PANTHER" id="PTHR45721:SF11">
    <property type="entry name" value="LAMIN DM0-RELATED"/>
    <property type="match status" value="1"/>
</dbReference>
<evidence type="ECO:0000256" key="4">
    <source>
        <dbReference type="SAM" id="Coils"/>
    </source>
</evidence>
<dbReference type="KEGG" id="crq:GCK72_006113"/>
<reference evidence="6" key="1">
    <citation type="submission" date="2007-07" db="EMBL/GenBank/DDBJ databases">
        <title>PCAP assembly of the Caenorhabditis remanei genome.</title>
        <authorList>
            <consortium name="The Caenorhabditis remanei Sequencing Consortium"/>
            <person name="Wilson R.K."/>
        </authorList>
    </citation>
    <scope>NUCLEOTIDE SEQUENCE [LARGE SCALE GENOMIC DNA]</scope>
    <source>
        <strain evidence="6">PB4641</strain>
    </source>
</reference>
<dbReference type="GeneID" id="9799898"/>
<dbReference type="GO" id="GO:0090435">
    <property type="term" value="P:protein localization to nuclear envelope"/>
    <property type="evidence" value="ECO:0007669"/>
    <property type="project" value="TreeGrafter"/>
</dbReference>
<feature type="coiled-coil region" evidence="4">
    <location>
        <begin position="6"/>
        <end position="68"/>
    </location>
</feature>
<feature type="region of interest" description="Disordered" evidence="5">
    <location>
        <begin position="69"/>
        <end position="101"/>
    </location>
</feature>
<dbReference type="eggNOG" id="ENOG502THQ1">
    <property type="taxonomic scope" value="Eukaryota"/>
</dbReference>
<dbReference type="EMBL" id="DS268424">
    <property type="protein sequence ID" value="EFO91487.1"/>
    <property type="molecule type" value="Genomic_DNA"/>
</dbReference>
<evidence type="ECO:0000256" key="3">
    <source>
        <dbReference type="ARBA" id="ARBA00023242"/>
    </source>
</evidence>
<dbReference type="Gene3D" id="2.60.40.1260">
    <property type="entry name" value="Lamin Tail domain"/>
    <property type="match status" value="1"/>
</dbReference>
<dbReference type="CTD" id="9799898"/>
<dbReference type="OMA" id="MAVMEHE"/>
<dbReference type="InterPro" id="IPR036415">
    <property type="entry name" value="Lamin_tail_dom_sf"/>
</dbReference>
<evidence type="ECO:0000256" key="5">
    <source>
        <dbReference type="SAM" id="MobiDB-lite"/>
    </source>
</evidence>
<dbReference type="GO" id="GO:0006998">
    <property type="term" value="P:nuclear envelope organization"/>
    <property type="evidence" value="ECO:0007669"/>
    <property type="project" value="TreeGrafter"/>
</dbReference>
<gene>
    <name evidence="6" type="ORF">CRE_11987</name>
</gene>
<dbReference type="HOGENOM" id="CLU_1152636_0_0_1"/>
<dbReference type="GO" id="GO:0051664">
    <property type="term" value="P:nuclear pore localization"/>
    <property type="evidence" value="ECO:0007669"/>
    <property type="project" value="TreeGrafter"/>
</dbReference>
<evidence type="ECO:0000256" key="1">
    <source>
        <dbReference type="ARBA" id="ARBA00004123"/>
    </source>
</evidence>
<evidence type="ECO:0000256" key="2">
    <source>
        <dbReference type="ARBA" id="ARBA00023054"/>
    </source>
</evidence>
<dbReference type="OrthoDB" id="5792288at2759"/>
<dbReference type="GO" id="GO:0005652">
    <property type="term" value="C:nuclear lamina"/>
    <property type="evidence" value="ECO:0007669"/>
    <property type="project" value="TreeGrafter"/>
</dbReference>
<keyword evidence="7" id="KW-1185">Reference proteome</keyword>
<dbReference type="GO" id="GO:0007097">
    <property type="term" value="P:nuclear migration"/>
    <property type="evidence" value="ECO:0007669"/>
    <property type="project" value="TreeGrafter"/>
</dbReference>
<keyword evidence="2 4" id="KW-0175">Coiled coil</keyword>
<dbReference type="SUPFAM" id="SSF74853">
    <property type="entry name" value="Lamin A/C globular tail domain"/>
    <property type="match status" value="1"/>
</dbReference>
<dbReference type="Proteomes" id="UP000008281">
    <property type="component" value="Unassembled WGS sequence"/>
</dbReference>
<dbReference type="FunCoup" id="E3M4V4">
    <property type="interactions" value="466"/>
</dbReference>
<evidence type="ECO:0000313" key="7">
    <source>
        <dbReference type="Proteomes" id="UP000008281"/>
    </source>
</evidence>
<comment type="subcellular location">
    <subcellularLocation>
        <location evidence="1">Nucleus</location>
    </subcellularLocation>
</comment>
<accession>E3M4V4</accession>
<dbReference type="PANTHER" id="PTHR45721">
    <property type="entry name" value="LAMIN DM0-RELATED"/>
    <property type="match status" value="1"/>
</dbReference>
<dbReference type="GO" id="GO:0031507">
    <property type="term" value="P:heterochromatin formation"/>
    <property type="evidence" value="ECO:0007669"/>
    <property type="project" value="TreeGrafter"/>
</dbReference>
<protein>
    <submittedName>
        <fullName evidence="6">Uncharacterized protein</fullName>
    </submittedName>
</protein>
<dbReference type="AlphaFoldDB" id="E3M4V4"/>
<sequence>MAQLKNEQLMIENSQLKTALGNLSQEFKILKLKLGMVQESREHLETHLSEIKAENEELKETVENLSERLTADTPILSPRSVDDSVSEQSCDMESTRSSKKIGQEENEFYTETGPDFDSRWYKNISISKTHPDYVVLKNNSRDMHQCLDDFLFTRIVDGVATVTVAPLPLGIILAPESEFTVHAGTVGATEIPGRRCVLHRYKTFGRGKVTENIILDERGKETANHVLCVFQE</sequence>
<proteinExistence type="predicted"/>
<dbReference type="RefSeq" id="XP_003108978.2">
    <property type="nucleotide sequence ID" value="XM_003108930.2"/>
</dbReference>
<keyword evidence="3" id="KW-0539">Nucleus</keyword>